<organism evidence="2 3">
    <name type="scientific">Oryza meyeriana var. granulata</name>
    <dbReference type="NCBI Taxonomy" id="110450"/>
    <lineage>
        <taxon>Eukaryota</taxon>
        <taxon>Viridiplantae</taxon>
        <taxon>Streptophyta</taxon>
        <taxon>Embryophyta</taxon>
        <taxon>Tracheophyta</taxon>
        <taxon>Spermatophyta</taxon>
        <taxon>Magnoliopsida</taxon>
        <taxon>Liliopsida</taxon>
        <taxon>Poales</taxon>
        <taxon>Poaceae</taxon>
        <taxon>BOP clade</taxon>
        <taxon>Oryzoideae</taxon>
        <taxon>Oryzeae</taxon>
        <taxon>Oryzinae</taxon>
        <taxon>Oryza</taxon>
        <taxon>Oryza meyeriana</taxon>
    </lineage>
</organism>
<dbReference type="OrthoDB" id="6105938at2759"/>
<feature type="region of interest" description="Disordered" evidence="1">
    <location>
        <begin position="1"/>
        <end position="20"/>
    </location>
</feature>
<dbReference type="AlphaFoldDB" id="A0A6G1DS09"/>
<name>A0A6G1DS09_9ORYZ</name>
<comment type="caution">
    <text evidence="2">The sequence shown here is derived from an EMBL/GenBank/DDBJ whole genome shotgun (WGS) entry which is preliminary data.</text>
</comment>
<reference evidence="2 3" key="1">
    <citation type="submission" date="2019-11" db="EMBL/GenBank/DDBJ databases">
        <title>Whole genome sequence of Oryza granulata.</title>
        <authorList>
            <person name="Li W."/>
        </authorList>
    </citation>
    <scope>NUCLEOTIDE SEQUENCE [LARGE SCALE GENOMIC DNA]</scope>
    <source>
        <strain evidence="3">cv. Menghai</strain>
        <tissue evidence="2">Leaf</tissue>
    </source>
</reference>
<protein>
    <submittedName>
        <fullName evidence="2">Uncharacterized protein</fullName>
    </submittedName>
</protein>
<gene>
    <name evidence="2" type="ORF">E2562_028531</name>
</gene>
<evidence type="ECO:0000313" key="2">
    <source>
        <dbReference type="EMBL" id="KAF0914453.1"/>
    </source>
</evidence>
<dbReference type="Proteomes" id="UP000479710">
    <property type="component" value="Unassembled WGS sequence"/>
</dbReference>
<proteinExistence type="predicted"/>
<keyword evidence="3" id="KW-1185">Reference proteome</keyword>
<evidence type="ECO:0000256" key="1">
    <source>
        <dbReference type="SAM" id="MobiDB-lite"/>
    </source>
</evidence>
<accession>A0A6G1DS09</accession>
<dbReference type="EMBL" id="SPHZ02000006">
    <property type="protein sequence ID" value="KAF0914453.1"/>
    <property type="molecule type" value="Genomic_DNA"/>
</dbReference>
<evidence type="ECO:0000313" key="3">
    <source>
        <dbReference type="Proteomes" id="UP000479710"/>
    </source>
</evidence>
<sequence length="105" mass="11411">MSTVSSARLVPRRQSQEGSADKVVVNLDAISSPVVSHREAPAFTGERASPIDVEALDDEVQTISASQRRNRRTRRQPVAIVDLEVEGSREGSSDVPKELLAHPPI</sequence>